<dbReference type="PANTHER" id="PTHR37159:SF1">
    <property type="entry name" value="GH11867P"/>
    <property type="match status" value="1"/>
</dbReference>
<accession>A0A0L0C864</accession>
<feature type="transmembrane region" description="Helical" evidence="1">
    <location>
        <begin position="81"/>
        <end position="101"/>
    </location>
</feature>
<comment type="caution">
    <text evidence="2">The sequence shown here is derived from an EMBL/GenBank/DDBJ whole genome shotgun (WGS) entry which is preliminary data.</text>
</comment>
<feature type="transmembrane region" description="Helical" evidence="1">
    <location>
        <begin position="350"/>
        <end position="368"/>
    </location>
</feature>
<keyword evidence="3" id="KW-1185">Reference proteome</keyword>
<protein>
    <submittedName>
        <fullName evidence="2">Uncharacterized protein</fullName>
    </submittedName>
</protein>
<evidence type="ECO:0000313" key="2">
    <source>
        <dbReference type="EMBL" id="KNC28422.1"/>
    </source>
</evidence>
<reference evidence="2 3" key="1">
    <citation type="journal article" date="2015" name="Nat. Commun.">
        <title>Lucilia cuprina genome unlocks parasitic fly biology to underpin future interventions.</title>
        <authorList>
            <person name="Anstead C.A."/>
            <person name="Korhonen P.K."/>
            <person name="Young N.D."/>
            <person name="Hall R.S."/>
            <person name="Jex A.R."/>
            <person name="Murali S.C."/>
            <person name="Hughes D.S."/>
            <person name="Lee S.F."/>
            <person name="Perry T."/>
            <person name="Stroehlein A.J."/>
            <person name="Ansell B.R."/>
            <person name="Breugelmans B."/>
            <person name="Hofmann A."/>
            <person name="Qu J."/>
            <person name="Dugan S."/>
            <person name="Lee S.L."/>
            <person name="Chao H."/>
            <person name="Dinh H."/>
            <person name="Han Y."/>
            <person name="Doddapaneni H.V."/>
            <person name="Worley K.C."/>
            <person name="Muzny D.M."/>
            <person name="Ioannidis P."/>
            <person name="Waterhouse R.M."/>
            <person name="Zdobnov E.M."/>
            <person name="James P.J."/>
            <person name="Bagnall N.H."/>
            <person name="Kotze A.C."/>
            <person name="Gibbs R.A."/>
            <person name="Richards S."/>
            <person name="Batterham P."/>
            <person name="Gasser R.B."/>
        </authorList>
    </citation>
    <scope>NUCLEOTIDE SEQUENCE [LARGE SCALE GENOMIC DNA]</scope>
    <source>
        <strain evidence="2 3">LS</strain>
        <tissue evidence="2">Full body</tissue>
    </source>
</reference>
<keyword evidence="1" id="KW-0812">Transmembrane</keyword>
<dbReference type="PANTHER" id="PTHR37159">
    <property type="entry name" value="GH11867P"/>
    <property type="match status" value="1"/>
</dbReference>
<keyword evidence="1" id="KW-1133">Transmembrane helix</keyword>
<dbReference type="OMA" id="EQLFKRG"/>
<name>A0A0L0C864_LUCCU</name>
<dbReference type="AlphaFoldDB" id="A0A0L0C864"/>
<keyword evidence="1" id="KW-0472">Membrane</keyword>
<feature type="transmembrane region" description="Helical" evidence="1">
    <location>
        <begin position="314"/>
        <end position="330"/>
    </location>
</feature>
<sequence>MENTNNLSKANILNEGEDCNGFDNNDATETAEENPKAQAYLDHLLNDGCKEGDSGYEMELPTYYNDKLFRQGQSYLSKYRFVVQSGMLAGLVAVLAIPSILKVLICTRQSSSPATAYRRYVRTIMLTTAWYNYSPTPRTSKFWISLEAVRKAHSRSSRACAKLGAGQITQKDLALTQFGFIGFLTLGAHRIQMYDEDFLESTSHMWRVLGYLLGIKDEYNICGENWAETKLRLDIVMRKVYEPALENTSKDFEHMCKALIDGLWPVSTSLTVGSFLYMTKRLAYVKGYEYYDFDYRPGTKPNPNQYRYYKDLSWWDRIVVFYGLLMVTYLHKYSIVRWYLNFRVWFNEQLMYYLPYIAFFKYGIKWSYVRVFTGSRAQSFDFHLKED</sequence>
<evidence type="ECO:0000256" key="1">
    <source>
        <dbReference type="SAM" id="Phobius"/>
    </source>
</evidence>
<proteinExistence type="predicted"/>
<dbReference type="Proteomes" id="UP000037069">
    <property type="component" value="Unassembled WGS sequence"/>
</dbReference>
<organism evidence="2 3">
    <name type="scientific">Lucilia cuprina</name>
    <name type="common">Green bottle fly</name>
    <name type="synonym">Australian sheep blowfly</name>
    <dbReference type="NCBI Taxonomy" id="7375"/>
    <lineage>
        <taxon>Eukaryota</taxon>
        <taxon>Metazoa</taxon>
        <taxon>Ecdysozoa</taxon>
        <taxon>Arthropoda</taxon>
        <taxon>Hexapoda</taxon>
        <taxon>Insecta</taxon>
        <taxon>Pterygota</taxon>
        <taxon>Neoptera</taxon>
        <taxon>Endopterygota</taxon>
        <taxon>Diptera</taxon>
        <taxon>Brachycera</taxon>
        <taxon>Muscomorpha</taxon>
        <taxon>Oestroidea</taxon>
        <taxon>Calliphoridae</taxon>
        <taxon>Luciliinae</taxon>
        <taxon>Lucilia</taxon>
    </lineage>
</organism>
<dbReference type="EMBL" id="JRES01000776">
    <property type="protein sequence ID" value="KNC28422.1"/>
    <property type="molecule type" value="Genomic_DNA"/>
</dbReference>
<gene>
    <name evidence="2" type="ORF">FF38_00218</name>
</gene>
<evidence type="ECO:0000313" key="3">
    <source>
        <dbReference type="Proteomes" id="UP000037069"/>
    </source>
</evidence>
<dbReference type="OrthoDB" id="6361347at2759"/>
<dbReference type="STRING" id="7375.A0A0L0C864"/>